<evidence type="ECO:0000313" key="2">
    <source>
        <dbReference type="Proteomes" id="UP000095008"/>
    </source>
</evidence>
<proteinExistence type="predicted"/>
<dbReference type="GeneID" id="60696777"/>
<keyword evidence="2" id="KW-1185">Reference proteome</keyword>
<protein>
    <submittedName>
        <fullName evidence="1">Uncharacterized protein</fullName>
    </submittedName>
</protein>
<gene>
    <name evidence="1" type="ORF">A6M23_09730</name>
</gene>
<comment type="caution">
    <text evidence="1">The sequence shown here is derived from an EMBL/GenBank/DDBJ whole genome shotgun (WGS) entry which is preliminary data.</text>
</comment>
<dbReference type="RefSeq" id="WP_031572989.1">
    <property type="nucleotide sequence ID" value="NZ_JMEB01000220.1"/>
</dbReference>
<evidence type="ECO:0000313" key="1">
    <source>
        <dbReference type="EMBL" id="OCX72512.1"/>
    </source>
</evidence>
<reference evidence="1" key="1">
    <citation type="journal article" date="2016" name="Int. J. Mol. Sci.">
        <title>Comparative genomics of the extreme acidophile Acidithiobacillus thiooxidans reveals intraspecific divergence and niche adaptation.</title>
        <authorList>
            <person name="Zhang X."/>
            <person name="Feng X."/>
            <person name="Tao J."/>
            <person name="Ma L."/>
            <person name="Xiao Y."/>
            <person name="Liang Y."/>
            <person name="Liu X."/>
            <person name="Yin H."/>
        </authorList>
    </citation>
    <scope>NUCLEOTIDE SEQUENCE [LARGE SCALE GENOMIC DNA]</scope>
    <source>
        <strain evidence="1">DXS-W</strain>
    </source>
</reference>
<sequence length="192" mass="20943">MNANLPHSPEIARNADFKDGYAEGIRNASAIAMKMPLTEAWTEITERISDTNVQAMAWRTSMAILKLLPTETTPDIGSVDSETAAAILSNAHHTVQIGTTRHGEEVFDSVKDRFAKELLALLSLYPVLLSYARDHDWGIGCGEKLQLKLRELAQTDVETIVALNVAGVLYDKKGVSKFHDGSAHQGPACHSC</sequence>
<name>A0A1C2I953_ACITH</name>
<accession>A0A1C2I953</accession>
<dbReference type="AlphaFoldDB" id="A0A1C2I953"/>
<dbReference type="EMBL" id="LWRY01000109">
    <property type="protein sequence ID" value="OCX72512.1"/>
    <property type="molecule type" value="Genomic_DNA"/>
</dbReference>
<organism evidence="1 2">
    <name type="scientific">Acidithiobacillus thiooxidans</name>
    <name type="common">Thiobacillus thiooxidans</name>
    <dbReference type="NCBI Taxonomy" id="930"/>
    <lineage>
        <taxon>Bacteria</taxon>
        <taxon>Pseudomonadati</taxon>
        <taxon>Pseudomonadota</taxon>
        <taxon>Acidithiobacillia</taxon>
        <taxon>Acidithiobacillales</taxon>
        <taxon>Acidithiobacillaceae</taxon>
        <taxon>Acidithiobacillus</taxon>
    </lineage>
</organism>
<dbReference type="Proteomes" id="UP000095008">
    <property type="component" value="Unassembled WGS sequence"/>
</dbReference>